<feature type="compositionally biased region" description="Pro residues" evidence="2">
    <location>
        <begin position="156"/>
        <end position="175"/>
    </location>
</feature>
<feature type="compositionally biased region" description="Polar residues" evidence="2">
    <location>
        <begin position="144"/>
        <end position="153"/>
    </location>
</feature>
<dbReference type="AlphaFoldDB" id="G7E508"/>
<dbReference type="Pfam" id="PF00026">
    <property type="entry name" value="Asp"/>
    <property type="match status" value="1"/>
</dbReference>
<reference evidence="5 6" key="2">
    <citation type="journal article" date="2012" name="Open Biol.">
        <title>Characteristics of nucleosomes and linker DNA regions on the genome of the basidiomycete Mixia osmundae revealed by mono- and dinucleosome mapping.</title>
        <authorList>
            <person name="Nishida H."/>
            <person name="Kondo S."/>
            <person name="Matsumoto T."/>
            <person name="Suzuki Y."/>
            <person name="Yoshikawa H."/>
            <person name="Taylor T.D."/>
            <person name="Sugiyama J."/>
        </authorList>
    </citation>
    <scope>NUCLEOTIDE SEQUENCE [LARGE SCALE GENOMIC DNA]</scope>
    <source>
        <strain evidence="6">CBS 9802 / IAM 14324 / JCM 22182 / KY 12970</strain>
    </source>
</reference>
<dbReference type="Gene3D" id="2.40.70.10">
    <property type="entry name" value="Acid Proteases"/>
    <property type="match status" value="2"/>
</dbReference>
<dbReference type="SUPFAM" id="SSF50630">
    <property type="entry name" value="Acid proteases"/>
    <property type="match status" value="1"/>
</dbReference>
<dbReference type="EMBL" id="BABT02000146">
    <property type="protein sequence ID" value="GAA97918.1"/>
    <property type="molecule type" value="Genomic_DNA"/>
</dbReference>
<sequence length="592" mass="63432">MRLLLLCASAGLVGLAQCAVTFRLAQLDPPKPRSALEPNALVIRDRLRALSLSQIGLYAQVEQLPMPAGMAQMQLEQPRPPPSAPQKQTTQNATQQSSPPSSQQQTSPPPPPSMQQQLPYYMSTSTKTTTFNGISKTTTTTITRPANASLSANQLPIPPTLQLPPQPKLQLPPQPKLQMPAQPGQLQPQSLPAMPQLLNQRDVMNHTSRAAATSPAVNLISSYALDVVIGTPGTLHRLVLDTGSAMTVLDPQRRDFRTNSSRHRPESFATQYGSAFASGPVYEDKLTLGPLVAEDTPLGIGTTFNGLPDGVEGILGLGGRSLMQGSLFPNVTQTLPTVTERLFDSGATKDMVVGISLARTGGKITFGSIDHASIRDQSEITYTNLVSEGKAARHFAVEATVRANGKVLGSGPCLIDTGSTLFMGSDQFMARYLETIEASGARLDPGTGLINFAKLNDMPDLQIDLGSATLVLAPKEQVFSREEMAALGLESASNASLGIVSSLGPLKDAGFEFVLGLKVLQQYYTVFDSTNRRVGWAETTQTIGGIRQRDRSVSVKLATFNEAVMFGSSSRSRISLAANNGIYRCRINVHRV</sequence>
<gene>
    <name evidence="5" type="primary">Mo04598</name>
    <name evidence="5" type="ORF">E5Q_04598</name>
</gene>
<evidence type="ECO:0000256" key="2">
    <source>
        <dbReference type="SAM" id="MobiDB-lite"/>
    </source>
</evidence>
<dbReference type="GO" id="GO:0006508">
    <property type="term" value="P:proteolysis"/>
    <property type="evidence" value="ECO:0007669"/>
    <property type="project" value="InterPro"/>
</dbReference>
<comment type="caution">
    <text evidence="5">The sequence shown here is derived from an EMBL/GenBank/DDBJ whole genome shotgun (WGS) entry which is preliminary data.</text>
</comment>
<dbReference type="InterPro" id="IPR021109">
    <property type="entry name" value="Peptidase_aspartic_dom_sf"/>
</dbReference>
<protein>
    <recommendedName>
        <fullName evidence="4">Peptidase A1 domain-containing protein</fullName>
    </recommendedName>
</protein>
<comment type="similarity">
    <text evidence="1">Belongs to the peptidase A1 family.</text>
</comment>
<name>G7E508_MIXOS</name>
<evidence type="ECO:0000256" key="1">
    <source>
        <dbReference type="ARBA" id="ARBA00007447"/>
    </source>
</evidence>
<dbReference type="OrthoDB" id="660550at2759"/>
<feature type="region of interest" description="Disordered" evidence="2">
    <location>
        <begin position="73"/>
        <end position="187"/>
    </location>
</feature>
<evidence type="ECO:0000259" key="4">
    <source>
        <dbReference type="PROSITE" id="PS51767"/>
    </source>
</evidence>
<dbReference type="GO" id="GO:0004190">
    <property type="term" value="F:aspartic-type endopeptidase activity"/>
    <property type="evidence" value="ECO:0007669"/>
    <property type="project" value="InterPro"/>
</dbReference>
<keyword evidence="6" id="KW-1185">Reference proteome</keyword>
<dbReference type="InParanoid" id="G7E508"/>
<organism evidence="5 6">
    <name type="scientific">Mixia osmundae (strain CBS 9802 / IAM 14324 / JCM 22182 / KY 12970)</name>
    <dbReference type="NCBI Taxonomy" id="764103"/>
    <lineage>
        <taxon>Eukaryota</taxon>
        <taxon>Fungi</taxon>
        <taxon>Dikarya</taxon>
        <taxon>Basidiomycota</taxon>
        <taxon>Pucciniomycotina</taxon>
        <taxon>Mixiomycetes</taxon>
        <taxon>Mixiales</taxon>
        <taxon>Mixiaceae</taxon>
        <taxon>Mixia</taxon>
    </lineage>
</organism>
<feature type="compositionally biased region" description="Low complexity" evidence="2">
    <location>
        <begin position="126"/>
        <end position="143"/>
    </location>
</feature>
<dbReference type="PANTHER" id="PTHR47966:SF74">
    <property type="entry name" value="AGR407CP"/>
    <property type="match status" value="1"/>
</dbReference>
<dbReference type="PROSITE" id="PS51767">
    <property type="entry name" value="PEPTIDASE_A1"/>
    <property type="match status" value="1"/>
</dbReference>
<feature type="chain" id="PRO_5003492835" description="Peptidase A1 domain-containing protein" evidence="3">
    <location>
        <begin position="19"/>
        <end position="592"/>
    </location>
</feature>
<dbReference type="InterPro" id="IPR034164">
    <property type="entry name" value="Pepsin-like_dom"/>
</dbReference>
<evidence type="ECO:0000313" key="6">
    <source>
        <dbReference type="Proteomes" id="UP000009131"/>
    </source>
</evidence>
<dbReference type="HOGENOM" id="CLU_463862_0_0_1"/>
<feature type="compositionally biased region" description="Low complexity" evidence="2">
    <location>
        <begin position="85"/>
        <end position="106"/>
    </location>
</feature>
<dbReference type="PRINTS" id="PR00792">
    <property type="entry name" value="PEPSIN"/>
</dbReference>
<dbReference type="PANTHER" id="PTHR47966">
    <property type="entry name" value="BETA-SITE APP-CLEAVING ENZYME, ISOFORM A-RELATED"/>
    <property type="match status" value="1"/>
</dbReference>
<evidence type="ECO:0000256" key="3">
    <source>
        <dbReference type="SAM" id="SignalP"/>
    </source>
</evidence>
<keyword evidence="3" id="KW-0732">Signal</keyword>
<dbReference type="eggNOG" id="KOG1339">
    <property type="taxonomic scope" value="Eukaryota"/>
</dbReference>
<evidence type="ECO:0000313" key="5">
    <source>
        <dbReference type="EMBL" id="GAA97918.1"/>
    </source>
</evidence>
<accession>G7E508</accession>
<feature type="domain" description="Peptidase A1" evidence="4">
    <location>
        <begin position="223"/>
        <end position="537"/>
    </location>
</feature>
<dbReference type="Proteomes" id="UP000009131">
    <property type="component" value="Unassembled WGS sequence"/>
</dbReference>
<reference evidence="5 6" key="1">
    <citation type="journal article" date="2011" name="J. Gen. Appl. Microbiol.">
        <title>Draft genome sequencing of the enigmatic basidiomycete Mixia osmundae.</title>
        <authorList>
            <person name="Nishida H."/>
            <person name="Nagatsuka Y."/>
            <person name="Sugiyama J."/>
        </authorList>
    </citation>
    <scope>NUCLEOTIDE SEQUENCE [LARGE SCALE GENOMIC DNA]</scope>
    <source>
        <strain evidence="6">CBS 9802 / IAM 14324 / JCM 22182 / KY 12970</strain>
    </source>
</reference>
<feature type="signal peptide" evidence="3">
    <location>
        <begin position="1"/>
        <end position="18"/>
    </location>
</feature>
<dbReference type="CDD" id="cd05471">
    <property type="entry name" value="pepsin_like"/>
    <property type="match status" value="1"/>
</dbReference>
<proteinExistence type="inferred from homology"/>
<dbReference type="InterPro" id="IPR033121">
    <property type="entry name" value="PEPTIDASE_A1"/>
</dbReference>
<dbReference type="InterPro" id="IPR001461">
    <property type="entry name" value="Aspartic_peptidase_A1"/>
</dbReference>